<dbReference type="InterPro" id="IPR058563">
    <property type="entry name" value="Trs120_TRAPPC9_N"/>
</dbReference>
<feature type="domain" description="Trs120/TRAPPC9 N-terminal" evidence="4">
    <location>
        <begin position="4"/>
        <end position="375"/>
    </location>
</feature>
<dbReference type="Proteomes" id="UP001305779">
    <property type="component" value="Unassembled WGS sequence"/>
</dbReference>
<comment type="caution">
    <text evidence="8">The sequence shown here is derived from an EMBL/GenBank/DDBJ whole genome shotgun (WGS) entry which is preliminary data.</text>
</comment>
<dbReference type="Pfam" id="PF26283">
    <property type="entry name" value="Ig_TRAPPC9-Trs120_4th"/>
    <property type="match status" value="1"/>
</dbReference>
<feature type="compositionally biased region" description="Polar residues" evidence="3">
    <location>
        <begin position="186"/>
        <end position="202"/>
    </location>
</feature>
<gene>
    <name evidence="8" type="ORF">PRZ48_003720</name>
</gene>
<evidence type="ECO:0000259" key="4">
    <source>
        <dbReference type="Pfam" id="PF08626"/>
    </source>
</evidence>
<protein>
    <recommendedName>
        <fullName evidence="10">Hypercellular protein HypA</fullName>
    </recommendedName>
</protein>
<dbReference type="InterPro" id="IPR013935">
    <property type="entry name" value="Trs120_TRAPPC9"/>
</dbReference>
<dbReference type="InterPro" id="IPR058565">
    <property type="entry name" value="Ig_TRAPPC9_Trs120_1st"/>
</dbReference>
<proteinExistence type="predicted"/>
<dbReference type="Pfam" id="PF26280">
    <property type="entry name" value="Ig_TRAPPC9-Trs120_2nd"/>
    <property type="match status" value="1"/>
</dbReference>
<evidence type="ECO:0000256" key="2">
    <source>
        <dbReference type="ARBA" id="ARBA00023034"/>
    </source>
</evidence>
<dbReference type="PANTHER" id="PTHR21512">
    <property type="entry name" value="TRAFFICKING PROTEIN PARTICLE COMPLEX SUBUNIT 9"/>
    <property type="match status" value="1"/>
</dbReference>
<feature type="region of interest" description="Disordered" evidence="3">
    <location>
        <begin position="186"/>
        <end position="303"/>
    </location>
</feature>
<keyword evidence="2" id="KW-0333">Golgi apparatus</keyword>
<evidence type="ECO:0000259" key="7">
    <source>
        <dbReference type="Pfam" id="PF26283"/>
    </source>
</evidence>
<comment type="subcellular location">
    <subcellularLocation>
        <location evidence="1">Golgi apparatus</location>
    </subcellularLocation>
</comment>
<keyword evidence="9" id="KW-1185">Reference proteome</keyword>
<feature type="compositionally biased region" description="Low complexity" evidence="3">
    <location>
        <begin position="222"/>
        <end position="233"/>
    </location>
</feature>
<evidence type="ECO:0000313" key="8">
    <source>
        <dbReference type="EMBL" id="KAK4505755.1"/>
    </source>
</evidence>
<feature type="domain" description="Trs120/TRAPPC9 first Ig-like" evidence="6">
    <location>
        <begin position="720"/>
        <end position="902"/>
    </location>
</feature>
<feature type="compositionally biased region" description="Polar residues" evidence="3">
    <location>
        <begin position="246"/>
        <end position="259"/>
    </location>
</feature>
<dbReference type="Pfam" id="PF26251">
    <property type="entry name" value="TPR_TRAPPC9-Trs120"/>
    <property type="match status" value="1"/>
</dbReference>
<dbReference type="PANTHER" id="PTHR21512:SF5">
    <property type="entry name" value="TRAFFICKING PROTEIN PARTICLE COMPLEX SUBUNIT 9"/>
    <property type="match status" value="1"/>
</dbReference>
<dbReference type="Pfam" id="PF08626">
    <property type="entry name" value="TRAPPC9-Trs120"/>
    <property type="match status" value="1"/>
</dbReference>
<feature type="domain" description="Trs120/TRAPPC9 TPR region" evidence="5">
    <location>
        <begin position="412"/>
        <end position="705"/>
    </location>
</feature>
<feature type="domain" description="Trs120/TRAPPC9 fourth Ig-like" evidence="7">
    <location>
        <begin position="1197"/>
        <end position="1307"/>
    </location>
</feature>
<evidence type="ECO:0000256" key="1">
    <source>
        <dbReference type="ARBA" id="ARBA00004555"/>
    </source>
</evidence>
<dbReference type="InterPro" id="IPR058568">
    <property type="entry name" value="Ig_TRAPPC9_Trs120_4th"/>
</dbReference>
<evidence type="ECO:0000256" key="3">
    <source>
        <dbReference type="SAM" id="MobiDB-lite"/>
    </source>
</evidence>
<dbReference type="Pfam" id="PF26254">
    <property type="entry name" value="Ig_TRAPPC9-Trs120_1st"/>
    <property type="match status" value="1"/>
</dbReference>
<evidence type="ECO:0008006" key="10">
    <source>
        <dbReference type="Google" id="ProtNLM"/>
    </source>
</evidence>
<evidence type="ECO:0000259" key="6">
    <source>
        <dbReference type="Pfam" id="PF26254"/>
    </source>
</evidence>
<dbReference type="InterPro" id="IPR058564">
    <property type="entry name" value="TPR_TRAPPC9_Trs120"/>
</dbReference>
<evidence type="ECO:0000259" key="5">
    <source>
        <dbReference type="Pfam" id="PF26251"/>
    </source>
</evidence>
<evidence type="ECO:0000313" key="9">
    <source>
        <dbReference type="Proteomes" id="UP001305779"/>
    </source>
</evidence>
<reference evidence="8 9" key="1">
    <citation type="journal article" date="2023" name="G3 (Bethesda)">
        <title>A chromosome-level genome assembly of Zasmidium syzygii isolated from banana leaves.</title>
        <authorList>
            <person name="van Westerhoven A.C."/>
            <person name="Mehrabi R."/>
            <person name="Talebi R."/>
            <person name="Steentjes M.B.F."/>
            <person name="Corcolon B."/>
            <person name="Chong P.A."/>
            <person name="Kema G.H.J."/>
            <person name="Seidl M.F."/>
        </authorList>
    </citation>
    <scope>NUCLEOTIDE SEQUENCE [LARGE SCALE GENOMIC DNA]</scope>
    <source>
        <strain evidence="8 9">P124</strain>
    </source>
</reference>
<sequence length="1311" mass="141597">MDHFAPVAPSHVRALVLPVGRIERDKFLRFVQRLQTEASVVPLSDIEQKTHDEAFFLSPKAFPQGSLLYRFSPAAPSEQQQQLSPFELFREPLLVLGVVDATQEDGQEELGHAAAYLKEKHPRVVQRQLIVLKEDENELASRIGNEINVANVEHGNDPSLRQAICEVSARFLVELTTYAKAMQASPTIQTPGQTARSLQRTTSLRESEKRPSTGHATPPPSGSVSSPTDDGSPAPTSRVPPLPATSFDQIPGANSTSSGIARPDSRASDQSAPVKPKGKSTRASSQDRVSVQGFGSSTSQEKARIRGRARVGIVVGSIYLMAGHWREALRLLVEHTTKARSLSDHLWHAKGLENMIVCMLLLAWSGVEFQVPSICDPVTDRTSSPNVARLTAEAKAAAEGTKQQLQIFRLSVAIPDMAKLILSLYRSTEGSLELPFLCHAEATIRMSKLLAALSSVKGQLTPAALRLICVSQYASSEATPSPLRASGPAAALGNAKLLSKVAIADMLAFALPTPDDNLAISDHIRILSGVASSYAMLALERKKAITIRDLVVRLTGALIQARKLGAAEMGIHPAAAISMDTGADTIRTISEESGGINDLIADVANIYGASLIPPGRSETPIYLNPQGFGNQGLTIQLLGDLINFCEASPEPFGVLWLTSSVLRTAGPYAAIDAAPFKSAVNVFNREEQMHLATVISQTVAASRHLGLSDVQATYWDPFLVRGVEIQQATGEKAVIDRQRLNQADGVVDPRNPLLYDPNASRPGTATTKKTYVLVDQEPSECMVTLQNPFDIPVDIENLELVTDGVPLTSHHEPVTLGPLRFQQVRLMISPQCTGPTKITGCRVKMQGCVSQVFPIVPEAWSAKTPLTIKDLGLQSRPPRSNGEGQYDLKSLGVEPEVIDCTVLDALPTLVLDNVSDLESGMMLLDGENRHLRLVLRNTSPVAAAVFEIKTTNDALRPLGKDEVAKLDTFSGVNARRGLSVIDQDDAQKNLMRPGECLEFDFELRGKAGVSRTQANFFFCSHTDVDEEDTTTAARSPASGRYARMLSVPVDMTVNAALQVHNLEVTESDSGKDDALVVSFDIRNAWPKSISYSCSGGYGGEDDDSSSFELSDRQGIIAPGEIRRVFLLSKRGADVAAFGVDDDVLQTSFLNSLLVRWSVDGRSGVVDMQSLSIPPDSLDFIRAAPVDVDLVVVDDEDGIKQPLPVGSFVRVRVKISNRAQYSGPLFVQLQPRTSEAGRDDRRLAVAGTLQRIVPPPKEGDDARLVDFVLCPLLAGVLQLEAIVKRAQIGATRAAESEWCCRKALALQVQGGG</sequence>
<organism evidence="8 9">
    <name type="scientific">Zasmidium cellare</name>
    <name type="common">Wine cellar mold</name>
    <name type="synonym">Racodium cellare</name>
    <dbReference type="NCBI Taxonomy" id="395010"/>
    <lineage>
        <taxon>Eukaryota</taxon>
        <taxon>Fungi</taxon>
        <taxon>Dikarya</taxon>
        <taxon>Ascomycota</taxon>
        <taxon>Pezizomycotina</taxon>
        <taxon>Dothideomycetes</taxon>
        <taxon>Dothideomycetidae</taxon>
        <taxon>Mycosphaerellales</taxon>
        <taxon>Mycosphaerellaceae</taxon>
        <taxon>Zasmidium</taxon>
    </lineage>
</organism>
<dbReference type="EMBL" id="JAXOVC010000002">
    <property type="protein sequence ID" value="KAK4505755.1"/>
    <property type="molecule type" value="Genomic_DNA"/>
</dbReference>
<name>A0ABR0EXF9_ZASCE</name>
<feature type="compositionally biased region" description="Polar residues" evidence="3">
    <location>
        <begin position="281"/>
        <end position="300"/>
    </location>
</feature>
<accession>A0ABR0EXF9</accession>